<organism evidence="1 2">
    <name type="scientific">Microbulbifer variabilis</name>
    <dbReference type="NCBI Taxonomy" id="266805"/>
    <lineage>
        <taxon>Bacteria</taxon>
        <taxon>Pseudomonadati</taxon>
        <taxon>Pseudomonadota</taxon>
        <taxon>Gammaproteobacteria</taxon>
        <taxon>Cellvibrionales</taxon>
        <taxon>Microbulbiferaceae</taxon>
        <taxon>Microbulbifer</taxon>
    </lineage>
</organism>
<dbReference type="RefSeq" id="WP_252085566.1">
    <property type="nucleotide sequence ID" value="NZ_CP092418.1"/>
</dbReference>
<gene>
    <name evidence="1" type="ORF">MJO52_08805</name>
</gene>
<proteinExistence type="predicted"/>
<accession>A0ABY4VK76</accession>
<protein>
    <submittedName>
        <fullName evidence="1">Uncharacterized protein</fullName>
    </submittedName>
</protein>
<name>A0ABY4VK76_9GAMM</name>
<dbReference type="Proteomes" id="UP001055658">
    <property type="component" value="Chromosome"/>
</dbReference>
<sequence>MPPDDGCMTELDRVHDQIAELDVLLAMAQLAKAEWHAAKEAVRSECLETAIPSLPNLHQKDEMDFPIEPMDHAVSECIETHPDVLAAWDLLEQIALELEIELEVAHALLDEYKACSHALI</sequence>
<keyword evidence="2" id="KW-1185">Reference proteome</keyword>
<reference evidence="1" key="1">
    <citation type="submission" date="2022-02" db="EMBL/GenBank/DDBJ databases">
        <title>Coral-associated bacteria.</title>
        <authorList>
            <person name="Tang K."/>
            <person name="Wang X."/>
        </authorList>
    </citation>
    <scope>NUCLEOTIDE SEQUENCE</scope>
    <source>
        <strain evidence="1">SCSIO 43006</strain>
    </source>
</reference>
<evidence type="ECO:0000313" key="1">
    <source>
        <dbReference type="EMBL" id="USD23220.1"/>
    </source>
</evidence>
<dbReference type="EMBL" id="CP092418">
    <property type="protein sequence ID" value="USD23220.1"/>
    <property type="molecule type" value="Genomic_DNA"/>
</dbReference>
<evidence type="ECO:0000313" key="2">
    <source>
        <dbReference type="Proteomes" id="UP001055658"/>
    </source>
</evidence>